<keyword evidence="6" id="KW-0963">Cytoplasm</keyword>
<evidence type="ECO:0000256" key="3">
    <source>
        <dbReference type="ARBA" id="ARBA00022503"/>
    </source>
</evidence>
<dbReference type="HAMAP" id="MF_00242">
    <property type="entry name" value="Arg_deiminase"/>
    <property type="match status" value="1"/>
</dbReference>
<feature type="active site" description="Amidino-cysteine intermediate" evidence="6 7">
    <location>
        <position position="398"/>
    </location>
</feature>
<accession>A0A0J9C1N2</accession>
<comment type="catalytic activity">
    <reaction evidence="5 6">
        <text>L-arginine + H2O = L-citrulline + NH4(+)</text>
        <dbReference type="Rhea" id="RHEA:19597"/>
        <dbReference type="ChEBI" id="CHEBI:15377"/>
        <dbReference type="ChEBI" id="CHEBI:28938"/>
        <dbReference type="ChEBI" id="CHEBI:32682"/>
        <dbReference type="ChEBI" id="CHEBI:57743"/>
        <dbReference type="EC" id="3.5.3.6"/>
    </reaction>
</comment>
<dbReference type="NCBIfam" id="NF002381">
    <property type="entry name" value="PRK01388.1"/>
    <property type="match status" value="1"/>
</dbReference>
<dbReference type="GO" id="GO:0016990">
    <property type="term" value="F:arginine deiminase activity"/>
    <property type="evidence" value="ECO:0007669"/>
    <property type="project" value="UniProtKB-UniRule"/>
</dbReference>
<gene>
    <name evidence="6" type="primary">arcA</name>
    <name evidence="8" type="ORF">HMPREF9470_03284</name>
</gene>
<evidence type="ECO:0000313" key="8">
    <source>
        <dbReference type="EMBL" id="KMW18374.1"/>
    </source>
</evidence>
<dbReference type="RefSeq" id="WP_048930227.1">
    <property type="nucleotide sequence ID" value="NZ_KQ235879.1"/>
</dbReference>
<dbReference type="PRINTS" id="PR01466">
    <property type="entry name" value="ARGDEIMINASE"/>
</dbReference>
<keyword evidence="4 6" id="KW-0378">Hydrolase</keyword>
<dbReference type="GO" id="GO:0019546">
    <property type="term" value="P:L-arginine deiminase pathway"/>
    <property type="evidence" value="ECO:0007669"/>
    <property type="project" value="UniProtKB-UniRule"/>
</dbReference>
<comment type="similarity">
    <text evidence="2 6">Belongs to the arginine deiminase family.</text>
</comment>
<dbReference type="GeneID" id="93162183"/>
<dbReference type="PATRIC" id="fig|742734.4.peg.3515"/>
<comment type="subcellular location">
    <subcellularLocation>
        <location evidence="6">Cytoplasm</location>
    </subcellularLocation>
</comment>
<protein>
    <recommendedName>
        <fullName evidence="6">Arginine deiminase</fullName>
        <shortName evidence="6">ADI</shortName>
        <ecNumber evidence="6">3.5.3.6</ecNumber>
    </recommendedName>
    <alternativeName>
        <fullName evidence="6">Arginine dihydrolase</fullName>
        <shortName evidence="6">AD</shortName>
    </alternativeName>
</protein>
<dbReference type="PANTHER" id="PTHR47271:SF2">
    <property type="entry name" value="ARGININE DEIMINASE"/>
    <property type="match status" value="1"/>
</dbReference>
<dbReference type="Pfam" id="PF02274">
    <property type="entry name" value="ADI"/>
    <property type="match status" value="1"/>
</dbReference>
<dbReference type="Proteomes" id="UP000037392">
    <property type="component" value="Unassembled WGS sequence"/>
</dbReference>
<dbReference type="Gene3D" id="1.10.3930.10">
    <property type="entry name" value="Arginine deiminase"/>
    <property type="match status" value="1"/>
</dbReference>
<dbReference type="UniPathway" id="UPA00254">
    <property type="reaction ID" value="UER00364"/>
</dbReference>
<evidence type="ECO:0000256" key="5">
    <source>
        <dbReference type="ARBA" id="ARBA00049429"/>
    </source>
</evidence>
<dbReference type="GO" id="GO:0005737">
    <property type="term" value="C:cytoplasm"/>
    <property type="evidence" value="ECO:0007669"/>
    <property type="project" value="UniProtKB-SubCell"/>
</dbReference>
<evidence type="ECO:0000256" key="2">
    <source>
        <dbReference type="ARBA" id="ARBA00010206"/>
    </source>
</evidence>
<evidence type="ECO:0000256" key="6">
    <source>
        <dbReference type="HAMAP-Rule" id="MF_00242"/>
    </source>
</evidence>
<organism evidence="8 9">
    <name type="scientific">[Clostridium] citroniae WAL-19142</name>
    <dbReference type="NCBI Taxonomy" id="742734"/>
    <lineage>
        <taxon>Bacteria</taxon>
        <taxon>Bacillati</taxon>
        <taxon>Bacillota</taxon>
        <taxon>Clostridia</taxon>
        <taxon>Lachnospirales</taxon>
        <taxon>Lachnospiraceae</taxon>
        <taxon>Enterocloster</taxon>
    </lineage>
</organism>
<proteinExistence type="inferred from homology"/>
<dbReference type="NCBIfam" id="TIGR01078">
    <property type="entry name" value="arcA"/>
    <property type="match status" value="1"/>
</dbReference>
<reference evidence="8 9" key="1">
    <citation type="submission" date="2011-04" db="EMBL/GenBank/DDBJ databases">
        <title>The Genome Sequence of Clostridium citroniae WAL-19142.</title>
        <authorList>
            <consortium name="The Broad Institute Genome Sequencing Platform"/>
            <person name="Earl A."/>
            <person name="Ward D."/>
            <person name="Feldgarden M."/>
            <person name="Gevers D."/>
            <person name="Warren Y.A."/>
            <person name="Tyrrell K.L."/>
            <person name="Citron D.M."/>
            <person name="Goldstein E.J."/>
            <person name="Daigneault M."/>
            <person name="Allen-Vercoe E."/>
            <person name="Young S.K."/>
            <person name="Zeng Q."/>
            <person name="Gargeya S."/>
            <person name="Fitzgerald M."/>
            <person name="Haas B."/>
            <person name="Abouelleil A."/>
            <person name="Alvarado L."/>
            <person name="Arachchi H.M."/>
            <person name="Berlin A."/>
            <person name="Brown A."/>
            <person name="Chapman S.B."/>
            <person name="Chen Z."/>
            <person name="Dunbar C."/>
            <person name="Freedman E."/>
            <person name="Gearin G."/>
            <person name="Gellesch M."/>
            <person name="Goldberg J."/>
            <person name="Griggs A."/>
            <person name="Gujja S."/>
            <person name="Heilman E.R."/>
            <person name="Heiman D."/>
            <person name="Howarth C."/>
            <person name="Larson L."/>
            <person name="Lui A."/>
            <person name="MacDonald P.J."/>
            <person name="Mehta T."/>
            <person name="Montmayeur A."/>
            <person name="Murphy C."/>
            <person name="Neiman D."/>
            <person name="Pearson M."/>
            <person name="Priest M."/>
            <person name="Roberts A."/>
            <person name="Saif S."/>
            <person name="Shea T."/>
            <person name="Shenoy N."/>
            <person name="Sisk P."/>
            <person name="Stolte C."/>
            <person name="Sykes S."/>
            <person name="White J."/>
            <person name="Yandava C."/>
            <person name="Wortman J."/>
            <person name="Nusbaum C."/>
            <person name="Birren B."/>
        </authorList>
    </citation>
    <scope>NUCLEOTIDE SEQUENCE [LARGE SCALE GENOMIC DNA]</scope>
    <source>
        <strain evidence="8 9">WAL-19142</strain>
    </source>
</reference>
<dbReference type="OrthoDB" id="9807502at2"/>
<evidence type="ECO:0000256" key="1">
    <source>
        <dbReference type="ARBA" id="ARBA00005213"/>
    </source>
</evidence>
<comment type="pathway">
    <text evidence="1 6">Amino-acid degradation; L-arginine degradation via ADI pathway; carbamoyl phosphate from L-arginine: step 1/2.</text>
</comment>
<comment type="caution">
    <text evidence="8">The sequence shown here is derived from an EMBL/GenBank/DDBJ whole genome shotgun (WGS) entry which is preliminary data.</text>
</comment>
<dbReference type="PANTHER" id="PTHR47271">
    <property type="entry name" value="ARGININE DEIMINASE"/>
    <property type="match status" value="1"/>
</dbReference>
<keyword evidence="3 6" id="KW-0056">Arginine metabolism</keyword>
<sequence length="408" mass="46237">MPICVKSEIGKLNKVMLHRPGKELEHLVPDELERLLFDDIPYLRTAQSEHDLFAGILKENGAEVVYLEDRMAEVLKADPAVKESFVKQFISESGNTAQKFKNQLYEFLMDIPDEKQLVLKTMSGVGIHELKPAFGSPLVSLVKSDSYFITDPIPNLYFTRDPFACIGNGVSLNCMYSRTRRRETIFGKYILEHHPDHAGRTPFYYKREYPFSIEGGDILNLSRRVLAVGISQRTTPEAIELLAQNIFEDKGCEVETILALDIPSIRAYMHLDTVCTQVDYDKFTIHPGILGSLRIYEICRGDKSEPLHVTELDQPLPVVLATHLGLDKVTMIRCGGKDKIASEREQWNDGSNTLCIRPGRVVVYDRNYITNSILRDNGIEVLEMPSSELSRGRGGPRCMSMPLEREEI</sequence>
<name>A0A0J9C1N2_9FIRM</name>
<dbReference type="InterPro" id="IPR003876">
    <property type="entry name" value="Arg_deiminase"/>
</dbReference>
<dbReference type="EMBL" id="ADLK01000024">
    <property type="protein sequence ID" value="KMW18374.1"/>
    <property type="molecule type" value="Genomic_DNA"/>
</dbReference>
<dbReference type="SUPFAM" id="SSF55909">
    <property type="entry name" value="Pentein"/>
    <property type="match status" value="1"/>
</dbReference>
<dbReference type="PIRSF" id="PIRSF006356">
    <property type="entry name" value="Arg_deiminase"/>
    <property type="match status" value="1"/>
</dbReference>
<evidence type="ECO:0000313" key="9">
    <source>
        <dbReference type="Proteomes" id="UP000037392"/>
    </source>
</evidence>
<dbReference type="AlphaFoldDB" id="A0A0J9C1N2"/>
<dbReference type="Gene3D" id="3.75.10.10">
    <property type="entry name" value="L-arginine/glycine Amidinotransferase, Chain A"/>
    <property type="match status" value="1"/>
</dbReference>
<evidence type="ECO:0000256" key="4">
    <source>
        <dbReference type="ARBA" id="ARBA00022801"/>
    </source>
</evidence>
<dbReference type="EC" id="3.5.3.6" evidence="6"/>
<evidence type="ECO:0000256" key="7">
    <source>
        <dbReference type="PIRSR" id="PIRSR006356-1"/>
    </source>
</evidence>